<keyword evidence="2" id="KW-1185">Reference proteome</keyword>
<dbReference type="Pfam" id="PF03087">
    <property type="entry name" value="BPS1"/>
    <property type="match status" value="1"/>
</dbReference>
<accession>A0A9Q0CET3</accession>
<proteinExistence type="predicted"/>
<name>A0A9Q0CET3_9POAL</name>
<dbReference type="Proteomes" id="UP001151287">
    <property type="component" value="Unassembled WGS sequence"/>
</dbReference>
<dbReference type="InterPro" id="IPR004320">
    <property type="entry name" value="BPS1_pln"/>
</dbReference>
<comment type="caution">
    <text evidence="1">The sequence shown here is derived from an EMBL/GenBank/DDBJ whole genome shotgun (WGS) entry which is preliminary data.</text>
</comment>
<dbReference type="GO" id="GO:0048367">
    <property type="term" value="P:shoot system development"/>
    <property type="evidence" value="ECO:0007669"/>
    <property type="project" value="InterPro"/>
</dbReference>
<dbReference type="PANTHER" id="PTHR33070">
    <property type="entry name" value="OS06G0725500 PROTEIN"/>
    <property type="match status" value="1"/>
</dbReference>
<dbReference type="EMBL" id="JAMQYH010000003">
    <property type="protein sequence ID" value="KAJ1692568.1"/>
    <property type="molecule type" value="Genomic_DNA"/>
</dbReference>
<gene>
    <name evidence="1" type="ORF">LUZ63_009266</name>
</gene>
<evidence type="ECO:0000313" key="2">
    <source>
        <dbReference type="Proteomes" id="UP001151287"/>
    </source>
</evidence>
<dbReference type="PANTHER" id="PTHR33070:SF49">
    <property type="entry name" value="OS06G0725500 PROTEIN"/>
    <property type="match status" value="1"/>
</dbReference>
<evidence type="ECO:0000313" key="1">
    <source>
        <dbReference type="EMBL" id="KAJ1692568.1"/>
    </source>
</evidence>
<sequence length="279" mass="30954">MAPSFARSTSLPPSPTHKKASYHVRSVSLPCRSHPLISNLEEQIQAIRSWAANPEESSAWIEAGLAHIELLQIALEDFLQLPQTQETLHQAASVDQLLDDLLQLVDAYGSFVSTILTLKECHSNVQSAIRRQDEARIASFLKSQRNVEKEIAQLASGLRGISKCRHLALCSDAKEIEITGIIREAVCTSAFASMAIFAGVQTLSAAASSKKSFGAMRSFKKLAISYSLKKWGTGEEENIHTFKRFEELDECIRFSECFSQRVFRSLINSRVSLLNITTP</sequence>
<protein>
    <submittedName>
        <fullName evidence="1">Uncharacterized protein</fullName>
    </submittedName>
</protein>
<reference evidence="1" key="1">
    <citation type="journal article" date="2022" name="Cell">
        <title>Repeat-based holocentromeres influence genome architecture and karyotype evolution.</title>
        <authorList>
            <person name="Hofstatter P.G."/>
            <person name="Thangavel G."/>
            <person name="Lux T."/>
            <person name="Neumann P."/>
            <person name="Vondrak T."/>
            <person name="Novak P."/>
            <person name="Zhang M."/>
            <person name="Costa L."/>
            <person name="Castellani M."/>
            <person name="Scott A."/>
            <person name="Toegelov H."/>
            <person name="Fuchs J."/>
            <person name="Mata-Sucre Y."/>
            <person name="Dias Y."/>
            <person name="Vanzela A.L.L."/>
            <person name="Huettel B."/>
            <person name="Almeida C.C.S."/>
            <person name="Simkova H."/>
            <person name="Souza G."/>
            <person name="Pedrosa-Harand A."/>
            <person name="Macas J."/>
            <person name="Mayer K.F.X."/>
            <person name="Houben A."/>
            <person name="Marques A."/>
        </authorList>
    </citation>
    <scope>NUCLEOTIDE SEQUENCE</scope>
    <source>
        <strain evidence="1">RhyBre1mFocal</strain>
    </source>
</reference>
<dbReference type="OrthoDB" id="784009at2759"/>
<dbReference type="AlphaFoldDB" id="A0A9Q0CET3"/>
<organism evidence="1 2">
    <name type="scientific">Rhynchospora breviuscula</name>
    <dbReference type="NCBI Taxonomy" id="2022672"/>
    <lineage>
        <taxon>Eukaryota</taxon>
        <taxon>Viridiplantae</taxon>
        <taxon>Streptophyta</taxon>
        <taxon>Embryophyta</taxon>
        <taxon>Tracheophyta</taxon>
        <taxon>Spermatophyta</taxon>
        <taxon>Magnoliopsida</taxon>
        <taxon>Liliopsida</taxon>
        <taxon>Poales</taxon>
        <taxon>Cyperaceae</taxon>
        <taxon>Cyperoideae</taxon>
        <taxon>Rhynchosporeae</taxon>
        <taxon>Rhynchospora</taxon>
    </lineage>
</organism>
<dbReference type="GO" id="GO:0048364">
    <property type="term" value="P:root development"/>
    <property type="evidence" value="ECO:0007669"/>
    <property type="project" value="InterPro"/>
</dbReference>